<accession>A0A0B7NUW8</accession>
<gene>
    <name evidence="1" type="primary">PARPA_13355.1 scaffold 46804</name>
</gene>
<sequence length="289" mass="32075">MTRNGRLIHFLLKDAGTNLYSYISSDNNGKTESPGQRRRLDKIRKEFFDRYPGAHRIWKQSGESVTDENLSFDKALEAVCAGFKELREFMGTRRTGPAFPMETLDETPLNWKKADEIDVDKEDIKQIDISLDTDEASVSQTWLVLFSGSSASQGSSSSASVSSSSSSLLSGPVHHPPKVVGKKKRLLDEIDAVVGETSVMKDLLRRKLLKRGSNIKTTLKGNNFAAVAGEYTLLSRTTSSYPSFSSSSSAFSPCSLSSLYPSLRLHLHLRLRICSRPRPRLQLPPEEAC</sequence>
<protein>
    <submittedName>
        <fullName evidence="1">Uncharacterized protein</fullName>
    </submittedName>
</protein>
<reference evidence="1 2" key="1">
    <citation type="submission" date="2014-09" db="EMBL/GenBank/DDBJ databases">
        <authorList>
            <person name="Ellenberger Sabrina"/>
        </authorList>
    </citation>
    <scope>NUCLEOTIDE SEQUENCE [LARGE SCALE GENOMIC DNA]</scope>
    <source>
        <strain evidence="1 2">CBS 412.66</strain>
    </source>
</reference>
<dbReference type="AlphaFoldDB" id="A0A0B7NUW8"/>
<name>A0A0B7NUW8_9FUNG</name>
<dbReference type="EMBL" id="LN734002">
    <property type="protein sequence ID" value="CEP19043.1"/>
    <property type="molecule type" value="Genomic_DNA"/>
</dbReference>
<dbReference type="Proteomes" id="UP000054107">
    <property type="component" value="Unassembled WGS sequence"/>
</dbReference>
<organism evidence="1 2">
    <name type="scientific">Parasitella parasitica</name>
    <dbReference type="NCBI Taxonomy" id="35722"/>
    <lineage>
        <taxon>Eukaryota</taxon>
        <taxon>Fungi</taxon>
        <taxon>Fungi incertae sedis</taxon>
        <taxon>Mucoromycota</taxon>
        <taxon>Mucoromycotina</taxon>
        <taxon>Mucoromycetes</taxon>
        <taxon>Mucorales</taxon>
        <taxon>Mucorineae</taxon>
        <taxon>Mucoraceae</taxon>
        <taxon>Parasitella</taxon>
    </lineage>
</organism>
<proteinExistence type="predicted"/>
<keyword evidence="2" id="KW-1185">Reference proteome</keyword>
<evidence type="ECO:0000313" key="2">
    <source>
        <dbReference type="Proteomes" id="UP000054107"/>
    </source>
</evidence>
<evidence type="ECO:0000313" key="1">
    <source>
        <dbReference type="EMBL" id="CEP19043.1"/>
    </source>
</evidence>